<sequence>MKVFKNLLVAIASVICVSCNYANSKELSKEGTTSNVLSTKEMHENRAAHAATMLPGGKVFISGGFKKGPDGYSQLYSKTSEIFDPQSHSFMLATSMSTERCAHAATAMPDGNVLVTGGSNGHHLSSAELYNSKSGKWEALPDMKAARSGHDAILLPDNRVLIIGGSSRSETFAELFDYKSRQFVQVIPAPINLSGAASIMLKNGIVLIVGGSVNNQPVNSGLLFDPKSGTFTETGKMSIVRHKSSIALLPDGNALVVAGANNRDWKGKYKSTEIYNVQTNSFSAGPELNFERFKLMNAVITLKDGSILVSGGDKHIEILKPGAAKFETIGELEQPLYYSTSTLLKDGSTLIAGGYANDVQARNKAWIFRN</sequence>
<evidence type="ECO:0000256" key="1">
    <source>
        <dbReference type="SAM" id="SignalP"/>
    </source>
</evidence>
<keyword evidence="1" id="KW-0732">Signal</keyword>
<comment type="caution">
    <text evidence="2">The sequence shown here is derived from an EMBL/GenBank/DDBJ whole genome shotgun (WGS) entry which is preliminary data.</text>
</comment>
<dbReference type="Pfam" id="PF01344">
    <property type="entry name" value="Kelch_1"/>
    <property type="match status" value="2"/>
</dbReference>
<dbReference type="Proteomes" id="UP000321513">
    <property type="component" value="Unassembled WGS sequence"/>
</dbReference>
<protein>
    <recommendedName>
        <fullName evidence="4">Galactose oxidase</fullName>
    </recommendedName>
</protein>
<dbReference type="AlphaFoldDB" id="A0A512B713"/>
<name>A0A512B713_9BACT</name>
<dbReference type="InterPro" id="IPR037293">
    <property type="entry name" value="Gal_Oxidase_central_sf"/>
</dbReference>
<dbReference type="Gene3D" id="2.130.10.80">
    <property type="entry name" value="Galactose oxidase/kelch, beta-propeller"/>
    <property type="match status" value="2"/>
</dbReference>
<dbReference type="InterPro" id="IPR006652">
    <property type="entry name" value="Kelch_1"/>
</dbReference>
<feature type="chain" id="PRO_5022192103" description="Galactose oxidase" evidence="1">
    <location>
        <begin position="23"/>
        <end position="370"/>
    </location>
</feature>
<dbReference type="EMBL" id="BJYT01000001">
    <property type="protein sequence ID" value="GEO07736.1"/>
    <property type="molecule type" value="Genomic_DNA"/>
</dbReference>
<feature type="signal peptide" evidence="1">
    <location>
        <begin position="1"/>
        <end position="22"/>
    </location>
</feature>
<proteinExistence type="predicted"/>
<evidence type="ECO:0008006" key="4">
    <source>
        <dbReference type="Google" id="ProtNLM"/>
    </source>
</evidence>
<dbReference type="SMART" id="SM00612">
    <property type="entry name" value="Kelch"/>
    <property type="match status" value="4"/>
</dbReference>
<accession>A0A512B713</accession>
<reference evidence="2 3" key="1">
    <citation type="submission" date="2019-07" db="EMBL/GenBank/DDBJ databases">
        <title>Whole genome shotgun sequence of Segetibacter aerophilus NBRC 106135.</title>
        <authorList>
            <person name="Hosoyama A."/>
            <person name="Uohara A."/>
            <person name="Ohji S."/>
            <person name="Ichikawa N."/>
        </authorList>
    </citation>
    <scope>NUCLEOTIDE SEQUENCE [LARGE SCALE GENOMIC DNA]</scope>
    <source>
        <strain evidence="2 3">NBRC 106135</strain>
    </source>
</reference>
<dbReference type="SUPFAM" id="SSF50965">
    <property type="entry name" value="Galactose oxidase, central domain"/>
    <property type="match status" value="1"/>
</dbReference>
<dbReference type="Gene3D" id="2.120.10.80">
    <property type="entry name" value="Kelch-type beta propeller"/>
    <property type="match status" value="1"/>
</dbReference>
<keyword evidence="3" id="KW-1185">Reference proteome</keyword>
<dbReference type="RefSeq" id="WP_170234048.1">
    <property type="nucleotide sequence ID" value="NZ_BJYT01000001.1"/>
</dbReference>
<dbReference type="InterPro" id="IPR011043">
    <property type="entry name" value="Gal_Oxase/kelch_b-propeller"/>
</dbReference>
<evidence type="ECO:0000313" key="2">
    <source>
        <dbReference type="EMBL" id="GEO07736.1"/>
    </source>
</evidence>
<evidence type="ECO:0000313" key="3">
    <source>
        <dbReference type="Proteomes" id="UP000321513"/>
    </source>
</evidence>
<dbReference type="PANTHER" id="PTHR32208">
    <property type="entry name" value="SECRETED PROTEIN-RELATED"/>
    <property type="match status" value="1"/>
</dbReference>
<organism evidence="2 3">
    <name type="scientific">Segetibacter aerophilus</name>
    <dbReference type="NCBI Taxonomy" id="670293"/>
    <lineage>
        <taxon>Bacteria</taxon>
        <taxon>Pseudomonadati</taxon>
        <taxon>Bacteroidota</taxon>
        <taxon>Chitinophagia</taxon>
        <taxon>Chitinophagales</taxon>
        <taxon>Chitinophagaceae</taxon>
        <taxon>Segetibacter</taxon>
    </lineage>
</organism>
<dbReference type="InterPro" id="IPR015915">
    <property type="entry name" value="Kelch-typ_b-propeller"/>
</dbReference>
<gene>
    <name evidence="2" type="ORF">SAE01_02320</name>
</gene>
<dbReference type="PANTHER" id="PTHR32208:SF21">
    <property type="entry name" value="LOW QUALITY PROTEIN: ALDEHYDE OXIDASE GLOX-LIKE"/>
    <property type="match status" value="1"/>
</dbReference>